<protein>
    <recommendedName>
        <fullName evidence="4 9">AMP deaminase</fullName>
        <ecNumber evidence="4 9">3.5.4.6</ecNumber>
    </recommendedName>
</protein>
<keyword evidence="7" id="KW-0862">Zinc</keyword>
<dbReference type="InterPro" id="IPR032466">
    <property type="entry name" value="Metal_Hydrolase"/>
</dbReference>
<dbReference type="GO" id="GO:0006188">
    <property type="term" value="P:IMP biosynthetic process"/>
    <property type="evidence" value="ECO:0000318"/>
    <property type="project" value="GO_Central"/>
</dbReference>
<organism evidence="11 12">
    <name type="scientific">Phytophthora ramorum</name>
    <name type="common">Sudden oak death agent</name>
    <dbReference type="NCBI Taxonomy" id="164328"/>
    <lineage>
        <taxon>Eukaryota</taxon>
        <taxon>Sar</taxon>
        <taxon>Stramenopiles</taxon>
        <taxon>Oomycota</taxon>
        <taxon>Peronosporomycetes</taxon>
        <taxon>Peronosporales</taxon>
        <taxon>Peronosporaceae</taxon>
        <taxon>Phytophthora</taxon>
    </lineage>
</organism>
<dbReference type="UniPathway" id="UPA00591">
    <property type="reaction ID" value="UER00663"/>
</dbReference>
<dbReference type="GO" id="GO:0005829">
    <property type="term" value="C:cytosol"/>
    <property type="evidence" value="ECO:0000318"/>
    <property type="project" value="GO_Central"/>
</dbReference>
<evidence type="ECO:0000313" key="12">
    <source>
        <dbReference type="Proteomes" id="UP000005238"/>
    </source>
</evidence>
<comment type="pathway">
    <text evidence="2">Purine metabolism; IMP biosynthesis via salvage pathway; IMP from AMP: step 1/1.</text>
</comment>
<feature type="region of interest" description="Disordered" evidence="10">
    <location>
        <begin position="38"/>
        <end position="60"/>
    </location>
</feature>
<dbReference type="PIRSF" id="PIRSF001251">
    <property type="entry name" value="AMP_deaminase_met"/>
    <property type="match status" value="1"/>
</dbReference>
<sequence length="742" mass="85844">MDTSAEVLEHELGQLHLDGPLDPGFAPHLMHADVIAAAAKATASPDEDESENDERTHHEGRLKASILEKVATEKRLRRLSEVFVDDQQDAGPGDLFETLPEPYGQLSTYQRIQITSAPDEVDRETKEVCELLRKCLALRKKWINVNEPKTPPPSAEVHSSPRATGKLRHRDEIPYEPFTNAVPETTQHHFMMVDGVVVVYEEQDAVEPISRVGSMDEYYTDLFELKRIINFGPVKTLAFKRLQLLEARYNLHTLLNSERELVAQKAVPHRDFYNVRKVDTHIHHSACMNQKHLLRFIKSRLRNSPGEIVIFRDGRFMTLSEVFRSLNLTGYDLSVDTLDMHASNTFHRFDRFNLKYNPAGQSRLREIFLKTDNLIAGKYLAEITKEVISDLHASKYQLVEWRVSIYGRKHSEWDKLGRWIYLNKLTSPHVRWMVQIPRLYFLYKKLGEVDNFQQMLDYMFLPLFEVTRDPSSNLPLHYFLETMVGFDCVDDESKAEPFRAERGKKLPKPHEWTHEANPPYDYWCYYLYANIAALNEFRRQKGLNIFSFRPHCGEAGDPEHLAAAYLTANGINHGITLRKSVCLQYLYYLTQIGIAMSPLSNNRLFLAYHRNPFPIYHARGLNVSLSTDDPVMLHYTKDALLEEYSVAVQVWKLTSTDMCEIARNSVLQSGFEHKFKEHYLGPKYTIPGSRGNGSFLLSLFVRVTSAHVVYLYDLDIRMSNVPDIRVDYRHETLQGELTFIQT</sequence>
<keyword evidence="12" id="KW-1185">Reference proteome</keyword>
<name>H3H6L0_PHYRM</name>
<dbReference type="AlphaFoldDB" id="H3H6L0"/>
<dbReference type="GO" id="GO:0046033">
    <property type="term" value="P:AMP metabolic process"/>
    <property type="evidence" value="ECO:0000318"/>
    <property type="project" value="GO_Central"/>
</dbReference>
<dbReference type="OMA" id="SHHEMQE"/>
<dbReference type="Gene3D" id="3.20.20.140">
    <property type="entry name" value="Metal-dependent hydrolases"/>
    <property type="match status" value="1"/>
</dbReference>
<dbReference type="PANTHER" id="PTHR11359:SF0">
    <property type="entry name" value="AMP DEAMINASE"/>
    <property type="match status" value="1"/>
</dbReference>
<dbReference type="GO" id="GO:0003876">
    <property type="term" value="F:AMP deaminase activity"/>
    <property type="evidence" value="ECO:0000318"/>
    <property type="project" value="GO_Central"/>
</dbReference>
<dbReference type="PANTHER" id="PTHR11359">
    <property type="entry name" value="AMP DEAMINASE"/>
    <property type="match status" value="1"/>
</dbReference>
<keyword evidence="8" id="KW-0546">Nucleotide metabolism</keyword>
<keyword evidence="5 9" id="KW-0479">Metal-binding</keyword>
<comment type="similarity">
    <text evidence="3 9">Belongs to the metallo-dependent hydrolases superfamily. Adenosine and AMP deaminases family.</text>
</comment>
<evidence type="ECO:0000313" key="11">
    <source>
        <dbReference type="EnsemblProtists" id="Phyra86322"/>
    </source>
</evidence>
<dbReference type="InParanoid" id="H3H6L0"/>
<dbReference type="EMBL" id="DS566608">
    <property type="status" value="NOT_ANNOTATED_CDS"/>
    <property type="molecule type" value="Genomic_DNA"/>
</dbReference>
<dbReference type="Pfam" id="PF19326">
    <property type="entry name" value="AMP_deaminase"/>
    <property type="match status" value="1"/>
</dbReference>
<evidence type="ECO:0000256" key="6">
    <source>
        <dbReference type="ARBA" id="ARBA00022801"/>
    </source>
</evidence>
<dbReference type="EC" id="3.5.4.6" evidence="4 9"/>
<dbReference type="Gene3D" id="4.10.800.20">
    <property type="match status" value="1"/>
</dbReference>
<dbReference type="eggNOG" id="KOG1096">
    <property type="taxonomic scope" value="Eukaryota"/>
</dbReference>
<dbReference type="SUPFAM" id="SSF51556">
    <property type="entry name" value="Metallo-dependent hydrolases"/>
    <property type="match status" value="1"/>
</dbReference>
<dbReference type="FunFam" id="4.10.800.20:FF:000001">
    <property type="entry name" value="AMP deaminase"/>
    <property type="match status" value="1"/>
</dbReference>
<evidence type="ECO:0000256" key="7">
    <source>
        <dbReference type="ARBA" id="ARBA00022833"/>
    </source>
</evidence>
<reference evidence="11" key="2">
    <citation type="submission" date="2015-06" db="UniProtKB">
        <authorList>
            <consortium name="EnsemblProtists"/>
        </authorList>
    </citation>
    <scope>IDENTIFICATION</scope>
    <source>
        <strain evidence="11">Pr102</strain>
    </source>
</reference>
<dbReference type="Proteomes" id="UP000005238">
    <property type="component" value="Unassembled WGS sequence"/>
</dbReference>
<dbReference type="InterPro" id="IPR006329">
    <property type="entry name" value="AMPD"/>
</dbReference>
<dbReference type="HOGENOM" id="CLU_003782_4_2_1"/>
<dbReference type="InterPro" id="IPR006650">
    <property type="entry name" value="A/AMP_deam_AS"/>
</dbReference>
<proteinExistence type="inferred from homology"/>
<dbReference type="FunCoup" id="H3H6L0">
    <property type="interactions" value="55"/>
</dbReference>
<evidence type="ECO:0000256" key="4">
    <source>
        <dbReference type="ARBA" id="ARBA00012775"/>
    </source>
</evidence>
<comment type="catalytic activity">
    <reaction evidence="9">
        <text>AMP + H2O + H(+) = IMP + NH4(+)</text>
        <dbReference type="Rhea" id="RHEA:14777"/>
        <dbReference type="ChEBI" id="CHEBI:15377"/>
        <dbReference type="ChEBI" id="CHEBI:15378"/>
        <dbReference type="ChEBI" id="CHEBI:28938"/>
        <dbReference type="ChEBI" id="CHEBI:58053"/>
        <dbReference type="ChEBI" id="CHEBI:456215"/>
        <dbReference type="EC" id="3.5.4.6"/>
    </reaction>
</comment>
<dbReference type="VEuPathDB" id="FungiDB:KRP22_9209"/>
<evidence type="ECO:0000256" key="5">
    <source>
        <dbReference type="ARBA" id="ARBA00022723"/>
    </source>
</evidence>
<evidence type="ECO:0000256" key="8">
    <source>
        <dbReference type="ARBA" id="ARBA00023080"/>
    </source>
</evidence>
<dbReference type="STRING" id="164328.H3H6L0"/>
<dbReference type="VEuPathDB" id="FungiDB:KRP23_12223"/>
<accession>H3H6L0</accession>
<comment type="cofactor">
    <cofactor evidence="1 9">
        <name>Zn(2+)</name>
        <dbReference type="ChEBI" id="CHEBI:29105"/>
    </cofactor>
</comment>
<dbReference type="EnsemblProtists" id="Phyra86322">
    <property type="protein sequence ID" value="Phyra86322"/>
    <property type="gene ID" value="Phyra86322"/>
</dbReference>
<dbReference type="GO" id="GO:0046872">
    <property type="term" value="F:metal ion binding"/>
    <property type="evidence" value="ECO:0007669"/>
    <property type="project" value="UniProtKB-KW"/>
</dbReference>
<evidence type="ECO:0000256" key="2">
    <source>
        <dbReference type="ARBA" id="ARBA00004955"/>
    </source>
</evidence>
<keyword evidence="6 9" id="KW-0378">Hydrolase</keyword>
<evidence type="ECO:0000256" key="1">
    <source>
        <dbReference type="ARBA" id="ARBA00001947"/>
    </source>
</evidence>
<dbReference type="NCBIfam" id="TIGR01429">
    <property type="entry name" value="AMP_deaminase"/>
    <property type="match status" value="1"/>
</dbReference>
<reference evidence="12" key="1">
    <citation type="journal article" date="2006" name="Science">
        <title>Phytophthora genome sequences uncover evolutionary origins and mechanisms of pathogenesis.</title>
        <authorList>
            <person name="Tyler B.M."/>
            <person name="Tripathy S."/>
            <person name="Zhang X."/>
            <person name="Dehal P."/>
            <person name="Jiang R.H."/>
            <person name="Aerts A."/>
            <person name="Arredondo F.D."/>
            <person name="Baxter L."/>
            <person name="Bensasson D."/>
            <person name="Beynon J.L."/>
            <person name="Chapman J."/>
            <person name="Damasceno C.M."/>
            <person name="Dorrance A.E."/>
            <person name="Dou D."/>
            <person name="Dickerman A.W."/>
            <person name="Dubchak I.L."/>
            <person name="Garbelotto M."/>
            <person name="Gijzen M."/>
            <person name="Gordon S.G."/>
            <person name="Govers F."/>
            <person name="Grunwald N.J."/>
            <person name="Huang W."/>
            <person name="Ivors K.L."/>
            <person name="Jones R.W."/>
            <person name="Kamoun S."/>
            <person name="Krampis K."/>
            <person name="Lamour K.H."/>
            <person name="Lee M.K."/>
            <person name="McDonald W.H."/>
            <person name="Medina M."/>
            <person name="Meijer H.J."/>
            <person name="Nordberg E.K."/>
            <person name="Maclean D.J."/>
            <person name="Ospina-Giraldo M.D."/>
            <person name="Morris P.F."/>
            <person name="Phuntumart V."/>
            <person name="Putnam N.H."/>
            <person name="Rash S."/>
            <person name="Rose J.K."/>
            <person name="Sakihama Y."/>
            <person name="Salamov A.A."/>
            <person name="Savidor A."/>
            <person name="Scheuring C.F."/>
            <person name="Smith B.M."/>
            <person name="Sobral B.W."/>
            <person name="Terry A."/>
            <person name="Torto-Alalibo T.A."/>
            <person name="Win J."/>
            <person name="Xu Z."/>
            <person name="Zhang H."/>
            <person name="Grigoriev I.V."/>
            <person name="Rokhsar D.S."/>
            <person name="Boore J.L."/>
        </authorList>
    </citation>
    <scope>NUCLEOTIDE SEQUENCE [LARGE SCALE GENOMIC DNA]</scope>
    <source>
        <strain evidence="12">Pr102</strain>
    </source>
</reference>
<dbReference type="PROSITE" id="PS00485">
    <property type="entry name" value="A_DEAMINASE"/>
    <property type="match status" value="1"/>
</dbReference>
<evidence type="ECO:0000256" key="3">
    <source>
        <dbReference type="ARBA" id="ARBA00006676"/>
    </source>
</evidence>
<evidence type="ECO:0000256" key="10">
    <source>
        <dbReference type="SAM" id="MobiDB-lite"/>
    </source>
</evidence>
<dbReference type="GO" id="GO:0032264">
    <property type="term" value="P:IMP salvage"/>
    <property type="evidence" value="ECO:0007669"/>
    <property type="project" value="UniProtKB-UniPathway"/>
</dbReference>
<evidence type="ECO:0000256" key="9">
    <source>
        <dbReference type="PIRNR" id="PIRNR001251"/>
    </source>
</evidence>